<dbReference type="RefSeq" id="WP_377170328.1">
    <property type="nucleotide sequence ID" value="NZ_JBHSMQ010000009.1"/>
</dbReference>
<name>A0ABW0KUM2_9BACT</name>
<sequence>MPDTPRQPPEYRPPKGGVPLEDIVATVIQILVISVLTALVLHRLK</sequence>
<keyword evidence="1" id="KW-0472">Membrane</keyword>
<protein>
    <submittedName>
        <fullName evidence="2">Uncharacterized protein</fullName>
    </submittedName>
</protein>
<reference evidence="3" key="1">
    <citation type="journal article" date="2019" name="Int. J. Syst. Evol. Microbiol.">
        <title>The Global Catalogue of Microorganisms (GCM) 10K type strain sequencing project: providing services to taxonomists for standard genome sequencing and annotation.</title>
        <authorList>
            <consortium name="The Broad Institute Genomics Platform"/>
            <consortium name="The Broad Institute Genome Sequencing Center for Infectious Disease"/>
            <person name="Wu L."/>
            <person name="Ma J."/>
        </authorList>
    </citation>
    <scope>NUCLEOTIDE SEQUENCE [LARGE SCALE GENOMIC DNA]</scope>
    <source>
        <strain evidence="3">CGMCC 4.1469</strain>
    </source>
</reference>
<keyword evidence="1" id="KW-0812">Transmembrane</keyword>
<keyword evidence="3" id="KW-1185">Reference proteome</keyword>
<evidence type="ECO:0000313" key="3">
    <source>
        <dbReference type="Proteomes" id="UP001596052"/>
    </source>
</evidence>
<accession>A0ABW0KUM2</accession>
<evidence type="ECO:0000256" key="1">
    <source>
        <dbReference type="SAM" id="Phobius"/>
    </source>
</evidence>
<organism evidence="2 3">
    <name type="scientific">Prosthecobacter fluviatilis</name>
    <dbReference type="NCBI Taxonomy" id="445931"/>
    <lineage>
        <taxon>Bacteria</taxon>
        <taxon>Pseudomonadati</taxon>
        <taxon>Verrucomicrobiota</taxon>
        <taxon>Verrucomicrobiia</taxon>
        <taxon>Verrucomicrobiales</taxon>
        <taxon>Verrucomicrobiaceae</taxon>
        <taxon>Prosthecobacter</taxon>
    </lineage>
</organism>
<dbReference type="EMBL" id="JBHSMQ010000009">
    <property type="protein sequence ID" value="MFC5457243.1"/>
    <property type="molecule type" value="Genomic_DNA"/>
</dbReference>
<feature type="transmembrane region" description="Helical" evidence="1">
    <location>
        <begin position="23"/>
        <end position="41"/>
    </location>
</feature>
<keyword evidence="1" id="KW-1133">Transmembrane helix</keyword>
<evidence type="ECO:0000313" key="2">
    <source>
        <dbReference type="EMBL" id="MFC5457243.1"/>
    </source>
</evidence>
<proteinExistence type="predicted"/>
<comment type="caution">
    <text evidence="2">The sequence shown here is derived from an EMBL/GenBank/DDBJ whole genome shotgun (WGS) entry which is preliminary data.</text>
</comment>
<dbReference type="Proteomes" id="UP001596052">
    <property type="component" value="Unassembled WGS sequence"/>
</dbReference>
<gene>
    <name evidence="2" type="ORF">ACFQDI_20410</name>
</gene>